<reference evidence="2" key="1">
    <citation type="journal article" date="2020" name="Environ. Microbiol.">
        <title>The novel and transferable erm(51) gene confers Macrolides, Lincosamides, and Streptogramins B (MLSB) resistance to clonal Rhodococcus equi in the environment.</title>
        <authorList>
            <person name="Huber L."/>
            <person name="Giguere S."/>
            <person name="Slovis N.M."/>
            <person name="Alvarez-Narvaez S."/>
            <person name="Hart K.A."/>
            <person name="Greiter M."/>
            <person name="Morris E.R.A."/>
            <person name="Cohen N.D."/>
        </authorList>
    </citation>
    <scope>NUCLEOTIDE SEQUENCE</scope>
    <source>
        <strain evidence="2">Lh_116_1</strain>
    </source>
</reference>
<gene>
    <name evidence="2" type="ORF">GS882_03230</name>
</gene>
<evidence type="ECO:0000256" key="1">
    <source>
        <dbReference type="SAM" id="MobiDB-lite"/>
    </source>
</evidence>
<name>A0A9Q5EVP4_RHOHA</name>
<accession>A0A9Q5EVP4</accession>
<protein>
    <submittedName>
        <fullName evidence="2">DUF2744 domain-containing protein</fullName>
    </submittedName>
</protein>
<dbReference type="AlphaFoldDB" id="A0A9Q5EVP4"/>
<sequence length="123" mass="14071">MNDPEQHFLPALVLVDTPGGPQMNPVPMCKEFSLHLWELGYRRQSELATKKFQRPYRGDQGTFNPAGKWVPLSTPDPEPVRIPDIKQLTEEENEAMLQQYRDAGMIPEAPPVDNFAEIVEIKR</sequence>
<evidence type="ECO:0000313" key="2">
    <source>
        <dbReference type="EMBL" id="NKT77234.1"/>
    </source>
</evidence>
<evidence type="ECO:0000313" key="3">
    <source>
        <dbReference type="Proteomes" id="UP000603463"/>
    </source>
</evidence>
<feature type="region of interest" description="Disordered" evidence="1">
    <location>
        <begin position="52"/>
        <end position="79"/>
    </location>
</feature>
<dbReference type="Proteomes" id="UP000603463">
    <property type="component" value="Unassembled WGS sequence"/>
</dbReference>
<dbReference type="EMBL" id="WVBC01000002">
    <property type="protein sequence ID" value="NKT77234.1"/>
    <property type="molecule type" value="Genomic_DNA"/>
</dbReference>
<dbReference type="Pfam" id="PF10910">
    <property type="entry name" value="Phage_gene29"/>
    <property type="match status" value="1"/>
</dbReference>
<dbReference type="InterPro" id="IPR021226">
    <property type="entry name" value="Phage_gene29"/>
</dbReference>
<proteinExistence type="predicted"/>
<organism evidence="2 3">
    <name type="scientific">Rhodococcus hoagii</name>
    <name type="common">Corynebacterium equii</name>
    <dbReference type="NCBI Taxonomy" id="43767"/>
    <lineage>
        <taxon>Bacteria</taxon>
        <taxon>Bacillati</taxon>
        <taxon>Actinomycetota</taxon>
        <taxon>Actinomycetes</taxon>
        <taxon>Mycobacteriales</taxon>
        <taxon>Nocardiaceae</taxon>
        <taxon>Prescottella</taxon>
    </lineage>
</organism>
<comment type="caution">
    <text evidence="2">The sequence shown here is derived from an EMBL/GenBank/DDBJ whole genome shotgun (WGS) entry which is preliminary data.</text>
</comment>